<sequence length="371" mass="43086">MKPVIYIISTPLSLRDYRRYGIEELQNKNVDVDIVDISSLIYPDKYKGNNVRSCDFCNVSYVSKVQDLDLFINQRRVDHVYITIGFLPKRILFKLMKKGSKVAVQMWGPIPLAHVGTHRFISRIKKPIVITKKIMTKLYEQVKYGNIEYDYYLSVDEVKNKQNILCHSYDYYLHLLDANNVKNQSNSNSSVVFLDQMLPYHPDFSLSGIKNTINSRSYYQKLNDYFSFVENKLKVRVVIAAHPRSIGVENYSELFQGRDVIIGMTNQLISEALFTITHYSTAINYSVINNKKIVYLLSSELISIGMKNQLELMAFETDSEIVNIDITDGFYQGNNNNNNNKYKEYKKKYITQRCDDITNGQIIINELLVNN</sequence>
<dbReference type="OrthoDB" id="7346858at2"/>
<gene>
    <name evidence="1" type="ORF">ESZ26_07155</name>
    <name evidence="2" type="ORF">ESZ27_05915</name>
</gene>
<dbReference type="EMBL" id="VOLQ01000008">
    <property type="protein sequence ID" value="TWX69164.1"/>
    <property type="molecule type" value="Genomic_DNA"/>
</dbReference>
<dbReference type="EMBL" id="VOLR01000008">
    <property type="protein sequence ID" value="TWX60834.1"/>
    <property type="molecule type" value="Genomic_DNA"/>
</dbReference>
<organism evidence="2 4">
    <name type="scientific">Colwellia hornerae</name>
    <dbReference type="NCBI Taxonomy" id="89402"/>
    <lineage>
        <taxon>Bacteria</taxon>
        <taxon>Pseudomonadati</taxon>
        <taxon>Pseudomonadota</taxon>
        <taxon>Gammaproteobacteria</taxon>
        <taxon>Alteromonadales</taxon>
        <taxon>Colwelliaceae</taxon>
        <taxon>Colwellia</taxon>
    </lineage>
</organism>
<comment type="caution">
    <text evidence="2">The sequence shown here is derived from an EMBL/GenBank/DDBJ whole genome shotgun (WGS) entry which is preliminary data.</text>
</comment>
<evidence type="ECO:0000313" key="4">
    <source>
        <dbReference type="Proteomes" id="UP000321917"/>
    </source>
</evidence>
<dbReference type="Proteomes" id="UP000321525">
    <property type="component" value="Unassembled WGS sequence"/>
</dbReference>
<evidence type="ECO:0000313" key="3">
    <source>
        <dbReference type="Proteomes" id="UP000321525"/>
    </source>
</evidence>
<keyword evidence="3" id="KW-1185">Reference proteome</keyword>
<protein>
    <submittedName>
        <fullName evidence="2">Uncharacterized protein</fullName>
    </submittedName>
</protein>
<dbReference type="AlphaFoldDB" id="A0A5C6QJP0"/>
<accession>A0A5C6QJP0</accession>
<evidence type="ECO:0000313" key="1">
    <source>
        <dbReference type="EMBL" id="TWX60834.1"/>
    </source>
</evidence>
<evidence type="ECO:0000313" key="2">
    <source>
        <dbReference type="EMBL" id="TWX69164.1"/>
    </source>
</evidence>
<proteinExistence type="predicted"/>
<dbReference type="RefSeq" id="WP_146799063.1">
    <property type="nucleotide sequence ID" value="NZ_VOLP01000009.1"/>
</dbReference>
<name>A0A5C6QJP0_9GAMM</name>
<reference evidence="2 4" key="1">
    <citation type="submission" date="2019-07" db="EMBL/GenBank/DDBJ databases">
        <title>Genomes of sea-ice associated Colwellia species.</title>
        <authorList>
            <person name="Bowman J.P."/>
        </authorList>
    </citation>
    <scope>NUCLEOTIDE SEQUENCE [LARGE SCALE GENOMIC DNA]</scope>
    <source>
        <strain evidence="1 3">ACAM 607</strain>
        <strain evidence="2 4">IC036</strain>
    </source>
</reference>
<dbReference type="Proteomes" id="UP000321917">
    <property type="component" value="Unassembled WGS sequence"/>
</dbReference>